<gene>
    <name evidence="1" type="ORF">QFC20_000243</name>
</gene>
<organism evidence="1 2">
    <name type="scientific">Naganishia adeliensis</name>
    <dbReference type="NCBI Taxonomy" id="92952"/>
    <lineage>
        <taxon>Eukaryota</taxon>
        <taxon>Fungi</taxon>
        <taxon>Dikarya</taxon>
        <taxon>Basidiomycota</taxon>
        <taxon>Agaricomycotina</taxon>
        <taxon>Tremellomycetes</taxon>
        <taxon>Filobasidiales</taxon>
        <taxon>Filobasidiaceae</taxon>
        <taxon>Naganishia</taxon>
    </lineage>
</organism>
<keyword evidence="2" id="KW-1185">Reference proteome</keyword>
<dbReference type="Proteomes" id="UP001230649">
    <property type="component" value="Unassembled WGS sequence"/>
</dbReference>
<sequence>MENSQPRSPIAQDAQAGPSRHAYPASARYLYGSPLDQHEVSSGRSSSRVAVTHEVGMISSHPVTEKAFGRQREPQTDRATLQEQGLIPRDTPVEFGSRPTNGQGKGKQRDNGEIDSPREVNGERVGFWERSKQRARSDRSSWDYGTPLGLLQAIKVIYGQQGPMGLFQGHSATLLRIFPYAAIKFMAYERLEGPATTVPRKELLSSRIPIVKNFVPFYRGFSVTLIGMVPYAGVSFLTYGTLKRYISDFIPMMADHKTISDLTCGAVAGAVSQTASYPFEVIRRRMQVGGVKGGTGSLSWKDAVVRIWAEGKGKVGRGFYTGITIGWLKVVPMTSLSFATWQWSKRLMEI</sequence>
<comment type="caution">
    <text evidence="1">The sequence shown here is derived from an EMBL/GenBank/DDBJ whole genome shotgun (WGS) entry which is preliminary data.</text>
</comment>
<reference evidence="1" key="1">
    <citation type="submission" date="2023-04" db="EMBL/GenBank/DDBJ databases">
        <title>Draft Genome sequencing of Naganishia species isolated from polar environments using Oxford Nanopore Technology.</title>
        <authorList>
            <person name="Leo P."/>
            <person name="Venkateswaran K."/>
        </authorList>
    </citation>
    <scope>NUCLEOTIDE SEQUENCE</scope>
    <source>
        <strain evidence="1">MNA-CCFEE 5262</strain>
    </source>
</reference>
<proteinExistence type="predicted"/>
<evidence type="ECO:0000313" key="2">
    <source>
        <dbReference type="Proteomes" id="UP001230649"/>
    </source>
</evidence>
<dbReference type="EMBL" id="JASBWS010000001">
    <property type="protein sequence ID" value="KAJ9117962.1"/>
    <property type="molecule type" value="Genomic_DNA"/>
</dbReference>
<evidence type="ECO:0000313" key="1">
    <source>
        <dbReference type="EMBL" id="KAJ9117962.1"/>
    </source>
</evidence>
<accession>A0ACC2X5D6</accession>
<name>A0ACC2X5D6_9TREE</name>
<protein>
    <submittedName>
        <fullName evidence="1">Uncharacterized protein</fullName>
    </submittedName>
</protein>